<keyword evidence="3" id="KW-1185">Reference proteome</keyword>
<evidence type="ECO:0000313" key="2">
    <source>
        <dbReference type="EMBL" id="KAK7397982.1"/>
    </source>
</evidence>
<gene>
    <name evidence="2" type="ORF">QQX98_012648</name>
</gene>
<feature type="region of interest" description="Disordered" evidence="1">
    <location>
        <begin position="76"/>
        <end position="97"/>
    </location>
</feature>
<evidence type="ECO:0000256" key="1">
    <source>
        <dbReference type="SAM" id="MobiDB-lite"/>
    </source>
</evidence>
<evidence type="ECO:0000313" key="3">
    <source>
        <dbReference type="Proteomes" id="UP001498476"/>
    </source>
</evidence>
<feature type="compositionally biased region" description="Basic and acidic residues" evidence="1">
    <location>
        <begin position="88"/>
        <end position="97"/>
    </location>
</feature>
<dbReference type="EMBL" id="JAZAVJ010000396">
    <property type="protein sequence ID" value="KAK7397982.1"/>
    <property type="molecule type" value="Genomic_DNA"/>
</dbReference>
<reference evidence="2 3" key="1">
    <citation type="journal article" date="2025" name="Microbiol. Resour. Announc.">
        <title>Draft genome sequences for Neonectria magnoliae and Neonectria punicea, canker pathogens of Liriodendron tulipifera and Acer saccharum in West Virginia.</title>
        <authorList>
            <person name="Petronek H.M."/>
            <person name="Kasson M.T."/>
            <person name="Metheny A.M."/>
            <person name="Stauder C.M."/>
            <person name="Lovett B."/>
            <person name="Lynch S.C."/>
            <person name="Garnas J.R."/>
            <person name="Kasson L.R."/>
            <person name="Stajich J.E."/>
        </authorList>
    </citation>
    <scope>NUCLEOTIDE SEQUENCE [LARGE SCALE GENOMIC DNA]</scope>
    <source>
        <strain evidence="2 3">NRRL 64653</strain>
    </source>
</reference>
<comment type="caution">
    <text evidence="2">The sequence shown here is derived from an EMBL/GenBank/DDBJ whole genome shotgun (WGS) entry which is preliminary data.</text>
</comment>
<proteinExistence type="predicted"/>
<name>A0ABR1GI98_9HYPO</name>
<organism evidence="2 3">
    <name type="scientific">Neonectria punicea</name>
    <dbReference type="NCBI Taxonomy" id="979145"/>
    <lineage>
        <taxon>Eukaryota</taxon>
        <taxon>Fungi</taxon>
        <taxon>Dikarya</taxon>
        <taxon>Ascomycota</taxon>
        <taxon>Pezizomycotina</taxon>
        <taxon>Sordariomycetes</taxon>
        <taxon>Hypocreomycetidae</taxon>
        <taxon>Hypocreales</taxon>
        <taxon>Nectriaceae</taxon>
        <taxon>Neonectria</taxon>
    </lineage>
</organism>
<sequence length="295" mass="33910">MCICLKVSGEDDELGGNEFVALGLCSQALRTQVITFAQNGYRRWRTKYSWAGTPIICTGTHLHALPQRIYDIFPEAKPGRKPQGLTPRQEKSRRAEWEQASDWNYNVTSRYSESPMPYDEGYREEFWEAISSAGIPENLHEPMAACFPTLDVERGSKWYLRNLTQKEYIRMGSVTIADGETTVALAGKHWLTLDILLMWLISWNQKGGETTFTWEEFEQGDVYDDIQDADLVDAGDRRRRIEEAFKLTKAGKWAAHALDVVDEEMGEGWFDRTDTIERLSDNWLRALHGESLSRK</sequence>
<protein>
    <submittedName>
        <fullName evidence="2">Uncharacterized protein</fullName>
    </submittedName>
</protein>
<accession>A0ABR1GI98</accession>
<dbReference type="Proteomes" id="UP001498476">
    <property type="component" value="Unassembled WGS sequence"/>
</dbReference>